<proteinExistence type="predicted"/>
<sequence>MEKRLDEIRWKLKPAWKFNLVDMNMDNYYEDAPATPIRAYNIAFYNIEIQKNLRVGIIDIRIQDKMPNAFISFIHAHRDVCEKMFDIFRQMARRSRLTIDSCTRMRLLSPKTLEYLGVLLECGKRHPWPRHKCF</sequence>
<name>A0A915IRQ2_ROMCU</name>
<evidence type="ECO:0000313" key="1">
    <source>
        <dbReference type="Proteomes" id="UP000887565"/>
    </source>
</evidence>
<organism evidence="1 2">
    <name type="scientific">Romanomermis culicivorax</name>
    <name type="common">Nematode worm</name>
    <dbReference type="NCBI Taxonomy" id="13658"/>
    <lineage>
        <taxon>Eukaryota</taxon>
        <taxon>Metazoa</taxon>
        <taxon>Ecdysozoa</taxon>
        <taxon>Nematoda</taxon>
        <taxon>Enoplea</taxon>
        <taxon>Dorylaimia</taxon>
        <taxon>Mermithida</taxon>
        <taxon>Mermithoidea</taxon>
        <taxon>Mermithidae</taxon>
        <taxon>Romanomermis</taxon>
    </lineage>
</organism>
<accession>A0A915IRQ2</accession>
<reference evidence="2" key="1">
    <citation type="submission" date="2022-11" db="UniProtKB">
        <authorList>
            <consortium name="WormBaseParasite"/>
        </authorList>
    </citation>
    <scope>IDENTIFICATION</scope>
</reference>
<dbReference type="WBParaSite" id="nRc.2.0.1.t16486-RA">
    <property type="protein sequence ID" value="nRc.2.0.1.t16486-RA"/>
    <property type="gene ID" value="nRc.2.0.1.g16486"/>
</dbReference>
<dbReference type="Proteomes" id="UP000887565">
    <property type="component" value="Unplaced"/>
</dbReference>
<protein>
    <submittedName>
        <fullName evidence="2">Uncharacterized protein</fullName>
    </submittedName>
</protein>
<keyword evidence="1" id="KW-1185">Reference proteome</keyword>
<evidence type="ECO:0000313" key="2">
    <source>
        <dbReference type="WBParaSite" id="nRc.2.0.1.t16486-RA"/>
    </source>
</evidence>
<dbReference type="AlphaFoldDB" id="A0A915IRQ2"/>